<reference evidence="2" key="1">
    <citation type="submission" date="2016-10" db="EMBL/GenBank/DDBJ databases">
        <authorList>
            <person name="de Groot N.N."/>
        </authorList>
    </citation>
    <scope>NUCLEOTIDE SEQUENCE [LARGE SCALE GENOMIC DNA]</scope>
    <source>
        <strain evidence="2">DSM 8987</strain>
    </source>
</reference>
<gene>
    <name evidence="2" type="ORF">SAMN05661003_1011</name>
    <name evidence="3" type="ORF">SAMN05661003_1121</name>
    <name evidence="4" type="ORF">SAMN05661003_12037</name>
    <name evidence="5" type="ORF">SAMN05661003_12126</name>
</gene>
<dbReference type="EMBL" id="FNAQ01000020">
    <property type="protein sequence ID" value="SDE63247.1"/>
    <property type="molecule type" value="Genomic_DNA"/>
</dbReference>
<feature type="non-terminal residue" evidence="2">
    <location>
        <position position="46"/>
    </location>
</feature>
<evidence type="ECO:0000313" key="4">
    <source>
        <dbReference type="EMBL" id="SDE63247.1"/>
    </source>
</evidence>
<dbReference type="AlphaFoldDB" id="A0A1G6WQL6"/>
<protein>
    <submittedName>
        <fullName evidence="2">Uncharacterized protein</fullName>
    </submittedName>
</protein>
<dbReference type="EMBL" id="FNAQ01000021">
    <property type="protein sequence ID" value="SDE64238.1"/>
    <property type="molecule type" value="Genomic_DNA"/>
</dbReference>
<evidence type="ECO:0000313" key="6">
    <source>
        <dbReference type="Proteomes" id="UP000243205"/>
    </source>
</evidence>
<feature type="region of interest" description="Disordered" evidence="1">
    <location>
        <begin position="1"/>
        <end position="21"/>
    </location>
</feature>
<proteinExistence type="predicted"/>
<evidence type="ECO:0000313" key="3">
    <source>
        <dbReference type="EMBL" id="SDE45889.1"/>
    </source>
</evidence>
<dbReference type="EMBL" id="FNAQ01000012">
    <property type="protein sequence ID" value="SDE45889.1"/>
    <property type="molecule type" value="Genomic_DNA"/>
</dbReference>
<accession>A0A1G6WQL6</accession>
<reference evidence="6" key="2">
    <citation type="submission" date="2016-10" db="EMBL/GenBank/DDBJ databases">
        <authorList>
            <person name="Varghese N."/>
            <person name="Submissions S."/>
        </authorList>
    </citation>
    <scope>NUCLEOTIDE SEQUENCE [LARGE SCALE GENOMIC DNA]</scope>
    <source>
        <strain evidence="6">DSM 8987</strain>
    </source>
</reference>
<dbReference type="EMBL" id="FNAQ01000001">
    <property type="protein sequence ID" value="SDD68230.1"/>
    <property type="molecule type" value="Genomic_DNA"/>
</dbReference>
<evidence type="ECO:0000313" key="2">
    <source>
        <dbReference type="EMBL" id="SDD68230.1"/>
    </source>
</evidence>
<name>A0A1G6WQL6_9BACT</name>
<evidence type="ECO:0000256" key="1">
    <source>
        <dbReference type="SAM" id="MobiDB-lite"/>
    </source>
</evidence>
<sequence length="46" mass="5182">MTKQNQNETVTGPLAEGQRWSAARKREVVLRLLRGESVDALSRELS</sequence>
<feature type="compositionally biased region" description="Polar residues" evidence="1">
    <location>
        <begin position="1"/>
        <end position="10"/>
    </location>
</feature>
<keyword evidence="6" id="KW-1185">Reference proteome</keyword>
<dbReference type="Proteomes" id="UP000243205">
    <property type="component" value="Unassembled WGS sequence"/>
</dbReference>
<dbReference type="STRING" id="57664.SAMN05661003_1011"/>
<organism evidence="2 6">
    <name type="scientific">Desulfuromonas thiophila</name>
    <dbReference type="NCBI Taxonomy" id="57664"/>
    <lineage>
        <taxon>Bacteria</taxon>
        <taxon>Pseudomonadati</taxon>
        <taxon>Thermodesulfobacteriota</taxon>
        <taxon>Desulfuromonadia</taxon>
        <taxon>Desulfuromonadales</taxon>
        <taxon>Desulfuromonadaceae</taxon>
        <taxon>Desulfuromonas</taxon>
    </lineage>
</organism>
<evidence type="ECO:0000313" key="5">
    <source>
        <dbReference type="EMBL" id="SDE64238.1"/>
    </source>
</evidence>